<dbReference type="Pfam" id="PF00356">
    <property type="entry name" value="LacI"/>
    <property type="match status" value="1"/>
</dbReference>
<dbReference type="GO" id="GO:0000976">
    <property type="term" value="F:transcription cis-regulatory region binding"/>
    <property type="evidence" value="ECO:0007669"/>
    <property type="project" value="TreeGrafter"/>
</dbReference>
<proteinExistence type="predicted"/>
<sequence>MASTQTSNTSSSESAKRITLRDIGKELGVSHSTVSLALNDHPRISQATRDRVKKAAKKMGYSPDPMLAALASYRRNQQTKPITASLAWINAWPEAEDLRAHHEFDHYWKGAYEAAKQFGYRLEEFRLDGKFTPQRLHQILSTRGIRGILLPPHRHQPDWQDFPWENYSVVRFGRTLHAPSCHVVTSDQVSNTILAFVAMHKRGYQRIGFVAPEAELRRNGIIFELGFMGGQRMVPDAPKLPPLLLPRSKSTGERRQALVQWIEEHKPDAIFTSLTDLPQMLQEKGYRVPEDIALAATTILDTPIDSGINQHPEEIGRVAFLTLNSMINEGSRGIPKIYREILVEGSWVNGTSLPPKGESAAR</sequence>
<dbReference type="EMBL" id="JAENIO010000031">
    <property type="protein sequence ID" value="MBK1834769.1"/>
    <property type="molecule type" value="Genomic_DNA"/>
</dbReference>
<keyword evidence="3" id="KW-0804">Transcription</keyword>
<accession>A0A934VLK2</accession>
<dbReference type="GO" id="GO:0003700">
    <property type="term" value="F:DNA-binding transcription factor activity"/>
    <property type="evidence" value="ECO:0007669"/>
    <property type="project" value="TreeGrafter"/>
</dbReference>
<dbReference type="InterPro" id="IPR010982">
    <property type="entry name" value="Lambda_DNA-bd_dom_sf"/>
</dbReference>
<reference evidence="5" key="1">
    <citation type="submission" date="2021-01" db="EMBL/GenBank/DDBJ databases">
        <title>Modified the classification status of verrucomicrobia.</title>
        <authorList>
            <person name="Feng X."/>
        </authorList>
    </citation>
    <scope>NUCLEOTIDE SEQUENCE</scope>
    <source>
        <strain evidence="5">KCTC 12986</strain>
    </source>
</reference>
<dbReference type="Proteomes" id="UP000604083">
    <property type="component" value="Unassembled WGS sequence"/>
</dbReference>
<dbReference type="AlphaFoldDB" id="A0A934VLK2"/>
<dbReference type="PANTHER" id="PTHR30146:SF109">
    <property type="entry name" value="HTH-TYPE TRANSCRIPTIONAL REGULATOR GALS"/>
    <property type="match status" value="1"/>
</dbReference>
<evidence type="ECO:0000256" key="2">
    <source>
        <dbReference type="ARBA" id="ARBA00023125"/>
    </source>
</evidence>
<evidence type="ECO:0000313" key="5">
    <source>
        <dbReference type="EMBL" id="MBK1834769.1"/>
    </source>
</evidence>
<evidence type="ECO:0000256" key="1">
    <source>
        <dbReference type="ARBA" id="ARBA00023015"/>
    </source>
</evidence>
<dbReference type="InterPro" id="IPR000843">
    <property type="entry name" value="HTH_LacI"/>
</dbReference>
<evidence type="ECO:0000259" key="4">
    <source>
        <dbReference type="PROSITE" id="PS50932"/>
    </source>
</evidence>
<dbReference type="InterPro" id="IPR028082">
    <property type="entry name" value="Peripla_BP_I"/>
</dbReference>
<gene>
    <name evidence="5" type="ORF">JIN78_11915</name>
</gene>
<name>A0A934VLK2_9BACT</name>
<keyword evidence="6" id="KW-1185">Reference proteome</keyword>
<dbReference type="RefSeq" id="WP_200392202.1">
    <property type="nucleotide sequence ID" value="NZ_JAENIO010000031.1"/>
</dbReference>
<dbReference type="PANTHER" id="PTHR30146">
    <property type="entry name" value="LACI-RELATED TRANSCRIPTIONAL REPRESSOR"/>
    <property type="match status" value="1"/>
</dbReference>
<organism evidence="5 6">
    <name type="scientific">Roseibacillus ishigakijimensis</name>
    <dbReference type="NCBI Taxonomy" id="454146"/>
    <lineage>
        <taxon>Bacteria</taxon>
        <taxon>Pseudomonadati</taxon>
        <taxon>Verrucomicrobiota</taxon>
        <taxon>Verrucomicrobiia</taxon>
        <taxon>Verrucomicrobiales</taxon>
        <taxon>Verrucomicrobiaceae</taxon>
        <taxon>Roseibacillus</taxon>
    </lineage>
</organism>
<comment type="caution">
    <text evidence="5">The sequence shown here is derived from an EMBL/GenBank/DDBJ whole genome shotgun (WGS) entry which is preliminary data.</text>
</comment>
<keyword evidence="1" id="KW-0805">Transcription regulation</keyword>
<feature type="domain" description="HTH lacI-type" evidence="4">
    <location>
        <begin position="18"/>
        <end position="72"/>
    </location>
</feature>
<protein>
    <submittedName>
        <fullName evidence="5">LacI family DNA-binding transcriptional regulator</fullName>
    </submittedName>
</protein>
<dbReference type="SUPFAM" id="SSF47413">
    <property type="entry name" value="lambda repressor-like DNA-binding domains"/>
    <property type="match status" value="1"/>
</dbReference>
<evidence type="ECO:0000313" key="6">
    <source>
        <dbReference type="Proteomes" id="UP000604083"/>
    </source>
</evidence>
<dbReference type="SUPFAM" id="SSF53822">
    <property type="entry name" value="Periplasmic binding protein-like I"/>
    <property type="match status" value="1"/>
</dbReference>
<keyword evidence="2 5" id="KW-0238">DNA-binding</keyword>
<dbReference type="PROSITE" id="PS50932">
    <property type="entry name" value="HTH_LACI_2"/>
    <property type="match status" value="1"/>
</dbReference>
<dbReference type="Pfam" id="PF13377">
    <property type="entry name" value="Peripla_BP_3"/>
    <property type="match status" value="1"/>
</dbReference>
<evidence type="ECO:0000256" key="3">
    <source>
        <dbReference type="ARBA" id="ARBA00023163"/>
    </source>
</evidence>
<dbReference type="Gene3D" id="3.40.50.2300">
    <property type="match status" value="2"/>
</dbReference>
<dbReference type="SMART" id="SM00354">
    <property type="entry name" value="HTH_LACI"/>
    <property type="match status" value="1"/>
</dbReference>
<dbReference type="Gene3D" id="1.10.260.40">
    <property type="entry name" value="lambda repressor-like DNA-binding domains"/>
    <property type="match status" value="1"/>
</dbReference>
<dbReference type="CDD" id="cd01392">
    <property type="entry name" value="HTH_LacI"/>
    <property type="match status" value="1"/>
</dbReference>
<dbReference type="InterPro" id="IPR046335">
    <property type="entry name" value="LacI/GalR-like_sensor"/>
</dbReference>